<protein>
    <submittedName>
        <fullName evidence="1">Uncharacterized protein</fullName>
    </submittedName>
</protein>
<keyword evidence="2" id="KW-1185">Reference proteome</keyword>
<organism evidence="1 2">
    <name type="scientific">Limosa lapponica baueri</name>
    <dbReference type="NCBI Taxonomy" id="1758121"/>
    <lineage>
        <taxon>Eukaryota</taxon>
        <taxon>Metazoa</taxon>
        <taxon>Chordata</taxon>
        <taxon>Craniata</taxon>
        <taxon>Vertebrata</taxon>
        <taxon>Euteleostomi</taxon>
        <taxon>Archelosauria</taxon>
        <taxon>Archosauria</taxon>
        <taxon>Dinosauria</taxon>
        <taxon>Saurischia</taxon>
        <taxon>Theropoda</taxon>
        <taxon>Coelurosauria</taxon>
        <taxon>Aves</taxon>
        <taxon>Neognathae</taxon>
        <taxon>Neoaves</taxon>
        <taxon>Charadriiformes</taxon>
        <taxon>Scolopacidae</taxon>
        <taxon>Limosa</taxon>
    </lineage>
</organism>
<evidence type="ECO:0000313" key="2">
    <source>
        <dbReference type="Proteomes" id="UP000233556"/>
    </source>
</evidence>
<gene>
    <name evidence="1" type="ORF">llap_14313</name>
</gene>
<proteinExistence type="predicted"/>
<evidence type="ECO:0000313" key="1">
    <source>
        <dbReference type="EMBL" id="PKU35382.1"/>
    </source>
</evidence>
<dbReference type="AlphaFoldDB" id="A0A2I0TNM2"/>
<sequence>MRIWQDSAAAILPGSCTWVRATHQYPYRWGDEGIESSPDEKDLRILVDEELDMSQQHALAAQKPNRILGCIKRRVASRVKEVVLALYCSHKTPPGVSIQLWSPQHRKDMDLL</sequence>
<dbReference type="EMBL" id="KZ508299">
    <property type="protein sequence ID" value="PKU35382.1"/>
    <property type="molecule type" value="Genomic_DNA"/>
</dbReference>
<reference evidence="2" key="1">
    <citation type="submission" date="2017-11" db="EMBL/GenBank/DDBJ databases">
        <authorList>
            <person name="Lima N.C."/>
            <person name="Parody-Merino A.M."/>
            <person name="Battley P.F."/>
            <person name="Fidler A.E."/>
            <person name="Prosdocimi F."/>
        </authorList>
    </citation>
    <scope>NUCLEOTIDE SEQUENCE [LARGE SCALE GENOMIC DNA]</scope>
</reference>
<reference evidence="2" key="2">
    <citation type="submission" date="2017-12" db="EMBL/GenBank/DDBJ databases">
        <title>Genome sequence of the Bar-tailed Godwit (Limosa lapponica baueri).</title>
        <authorList>
            <person name="Lima N.C.B."/>
            <person name="Parody-Merino A.M."/>
            <person name="Battley P.F."/>
            <person name="Fidler A.E."/>
            <person name="Prosdocimi F."/>
        </authorList>
    </citation>
    <scope>NUCLEOTIDE SEQUENCE [LARGE SCALE GENOMIC DNA]</scope>
</reference>
<accession>A0A2I0TNM2</accession>
<name>A0A2I0TNM2_LIMLA</name>
<dbReference type="Proteomes" id="UP000233556">
    <property type="component" value="Unassembled WGS sequence"/>
</dbReference>
<dbReference type="OrthoDB" id="410381at2759"/>